<keyword evidence="2" id="KW-1185">Reference proteome</keyword>
<gene>
    <name evidence="1" type="ORF">BQ8482_180026</name>
</gene>
<dbReference type="Proteomes" id="UP000245698">
    <property type="component" value="Unassembled WGS sequence"/>
</dbReference>
<evidence type="ECO:0000313" key="1">
    <source>
        <dbReference type="EMBL" id="SJM30798.1"/>
    </source>
</evidence>
<protein>
    <submittedName>
        <fullName evidence="1">Uncharacterized protein</fullName>
    </submittedName>
</protein>
<name>A0A2P9AI62_9HYPH</name>
<sequence>MLYGPPWGTDAMGLTAAGAVGDLLGISMPKGASAPQGGDLSL</sequence>
<evidence type="ECO:0000313" key="2">
    <source>
        <dbReference type="Proteomes" id="UP000245698"/>
    </source>
</evidence>
<reference evidence="2" key="1">
    <citation type="submission" date="2016-12" db="EMBL/GenBank/DDBJ databases">
        <authorList>
            <person name="Brunel B."/>
        </authorList>
    </citation>
    <scope>NUCLEOTIDE SEQUENCE [LARGE SCALE GENOMIC DNA]</scope>
</reference>
<proteinExistence type="predicted"/>
<dbReference type="AlphaFoldDB" id="A0A2P9AI62"/>
<accession>A0A2P9AI62</accession>
<organism evidence="1 2">
    <name type="scientific">Mesorhizobium delmotii</name>
    <dbReference type="NCBI Taxonomy" id="1631247"/>
    <lineage>
        <taxon>Bacteria</taxon>
        <taxon>Pseudomonadati</taxon>
        <taxon>Pseudomonadota</taxon>
        <taxon>Alphaproteobacteria</taxon>
        <taxon>Hyphomicrobiales</taxon>
        <taxon>Phyllobacteriaceae</taxon>
        <taxon>Mesorhizobium</taxon>
    </lineage>
</organism>
<dbReference type="EMBL" id="FUIG01000024">
    <property type="protein sequence ID" value="SJM30798.1"/>
    <property type="molecule type" value="Genomic_DNA"/>
</dbReference>